<gene>
    <name evidence="2" type="ORF">SAMN04487970_104811</name>
</gene>
<evidence type="ECO:0000259" key="1">
    <source>
        <dbReference type="Pfam" id="PF13472"/>
    </source>
</evidence>
<name>A0A1G4TCL5_9BACL</name>
<dbReference type="InterPro" id="IPR013830">
    <property type="entry name" value="SGNH_hydro"/>
</dbReference>
<dbReference type="PANTHER" id="PTHR34407">
    <property type="entry name" value="EXPRESSED PROTEIN"/>
    <property type="match status" value="1"/>
</dbReference>
<accession>A0A1G4TCL5</accession>
<evidence type="ECO:0000313" key="3">
    <source>
        <dbReference type="Proteomes" id="UP000198601"/>
    </source>
</evidence>
<dbReference type="Pfam" id="PF13472">
    <property type="entry name" value="Lipase_GDSL_2"/>
    <property type="match status" value="1"/>
</dbReference>
<dbReference type="EMBL" id="FMTT01000048">
    <property type="protein sequence ID" value="SCW79071.1"/>
    <property type="molecule type" value="Genomic_DNA"/>
</dbReference>
<proteinExistence type="predicted"/>
<keyword evidence="3" id="KW-1185">Reference proteome</keyword>
<dbReference type="CDD" id="cd00229">
    <property type="entry name" value="SGNH_hydrolase"/>
    <property type="match status" value="1"/>
</dbReference>
<organism evidence="2 3">
    <name type="scientific">Paenibacillus tianmuensis</name>
    <dbReference type="NCBI Taxonomy" id="624147"/>
    <lineage>
        <taxon>Bacteria</taxon>
        <taxon>Bacillati</taxon>
        <taxon>Bacillota</taxon>
        <taxon>Bacilli</taxon>
        <taxon>Bacillales</taxon>
        <taxon>Paenibacillaceae</taxon>
        <taxon>Paenibacillus</taxon>
    </lineage>
</organism>
<dbReference type="PANTHER" id="PTHR34407:SF1">
    <property type="entry name" value="SGNH HYDROLASE-TYPE ESTERASE DOMAIN-CONTAINING PROTEIN"/>
    <property type="match status" value="1"/>
</dbReference>
<sequence length="398" mass="43745">MHPQQDPIIGGLRLSSIIEYGTHYSLREGIGRTVRKLKSGGSVTIAFMGGSVTAGHGASDPEQTSYRARLIQYLTDSFKQTAFRFIHAAVGGTDSVYGAYRLQGHVFRTCVPDLLFVEFAASDNGRRQPSLRAMEGIVRHARTLNPHMDICFIYTAKQSGYPYFLKMGRPHVNVCNHEEVAEHYRLPSVDMATEIYRRMASGSLTWDMISGDGVHPNNAGHLLYAQLLKAFMSAALEAVPGPENAAAVLPSRIDSFCYDQGMLVSSLAAEKVKGFRYVTGWSPEKICDWKPPVDILQANAPGAVLRIHFTGTAVGMALMAGMDTGEIVVRIDGKLSKAVPLFDAQCRKCYRPKTVLFADDLPPGDHVAEVELSVLKREDSIGRALHILYFLINGQLRA</sequence>
<dbReference type="AlphaFoldDB" id="A0A1G4TCL5"/>
<dbReference type="STRING" id="624147.SAMN04487970_104811"/>
<dbReference type="Gene3D" id="3.40.50.1110">
    <property type="entry name" value="SGNH hydrolase"/>
    <property type="match status" value="1"/>
</dbReference>
<dbReference type="OrthoDB" id="8233337at2"/>
<protein>
    <submittedName>
        <fullName evidence="2">Lysophospholipase L1</fullName>
    </submittedName>
</protein>
<evidence type="ECO:0000313" key="2">
    <source>
        <dbReference type="EMBL" id="SCW79071.1"/>
    </source>
</evidence>
<feature type="domain" description="SGNH hydrolase-type esterase" evidence="1">
    <location>
        <begin position="47"/>
        <end position="221"/>
    </location>
</feature>
<dbReference type="SUPFAM" id="SSF52266">
    <property type="entry name" value="SGNH hydrolase"/>
    <property type="match status" value="1"/>
</dbReference>
<dbReference type="InterPro" id="IPR036514">
    <property type="entry name" value="SGNH_hydro_sf"/>
</dbReference>
<dbReference type="Proteomes" id="UP000198601">
    <property type="component" value="Unassembled WGS sequence"/>
</dbReference>
<reference evidence="3" key="1">
    <citation type="submission" date="2016-10" db="EMBL/GenBank/DDBJ databases">
        <authorList>
            <person name="Varghese N."/>
            <person name="Submissions S."/>
        </authorList>
    </citation>
    <scope>NUCLEOTIDE SEQUENCE [LARGE SCALE GENOMIC DNA]</scope>
    <source>
        <strain evidence="3">CGMCC 1.8946</strain>
    </source>
</reference>
<dbReference type="Gene3D" id="2.60.120.260">
    <property type="entry name" value="Galactose-binding domain-like"/>
    <property type="match status" value="1"/>
</dbReference>